<dbReference type="EMBL" id="BAAAUV010000012">
    <property type="protein sequence ID" value="GAA3221680.1"/>
    <property type="molecule type" value="Genomic_DNA"/>
</dbReference>
<dbReference type="RefSeq" id="WP_344831942.1">
    <property type="nucleotide sequence ID" value="NZ_BAAAUV010000012.1"/>
</dbReference>
<proteinExistence type="predicted"/>
<dbReference type="PROSITE" id="PS51257">
    <property type="entry name" value="PROKAR_LIPOPROTEIN"/>
    <property type="match status" value="1"/>
</dbReference>
<keyword evidence="1" id="KW-0732">Signal</keyword>
<keyword evidence="3" id="KW-1185">Reference proteome</keyword>
<feature type="chain" id="PRO_5046180258" description="Spore-associated protein A" evidence="1">
    <location>
        <begin position="31"/>
        <end position="148"/>
    </location>
</feature>
<feature type="signal peptide" evidence="1">
    <location>
        <begin position="1"/>
        <end position="30"/>
    </location>
</feature>
<reference evidence="3" key="1">
    <citation type="journal article" date="2019" name="Int. J. Syst. Evol. Microbiol.">
        <title>The Global Catalogue of Microorganisms (GCM) 10K type strain sequencing project: providing services to taxonomists for standard genome sequencing and annotation.</title>
        <authorList>
            <consortium name="The Broad Institute Genomics Platform"/>
            <consortium name="The Broad Institute Genome Sequencing Center for Infectious Disease"/>
            <person name="Wu L."/>
            <person name="Ma J."/>
        </authorList>
    </citation>
    <scope>NUCLEOTIDE SEQUENCE [LARGE SCALE GENOMIC DNA]</scope>
    <source>
        <strain evidence="3">JCM 9377</strain>
    </source>
</reference>
<dbReference type="Proteomes" id="UP001501237">
    <property type="component" value="Unassembled WGS sequence"/>
</dbReference>
<evidence type="ECO:0008006" key="4">
    <source>
        <dbReference type="Google" id="ProtNLM"/>
    </source>
</evidence>
<accession>A0ABP6QD95</accession>
<organism evidence="2 3">
    <name type="scientific">Actinocorallia longicatena</name>
    <dbReference type="NCBI Taxonomy" id="111803"/>
    <lineage>
        <taxon>Bacteria</taxon>
        <taxon>Bacillati</taxon>
        <taxon>Actinomycetota</taxon>
        <taxon>Actinomycetes</taxon>
        <taxon>Streptosporangiales</taxon>
        <taxon>Thermomonosporaceae</taxon>
        <taxon>Actinocorallia</taxon>
    </lineage>
</organism>
<sequence>MTFATRTAAVAGTALAASALVLSVPGSASAGGYGCSGGLVKTYAVKSKWNTLSHVRVYYNAKSGWNCAVNVKTRYYAQFKHKTSIRLNNELFYDEKPHKGSVDSDSGKFKLYAGPVRVKGRHLCITVVADTWYYDEHAHLYKGHILCG</sequence>
<protein>
    <recommendedName>
        <fullName evidence="4">Spore-associated protein A</fullName>
    </recommendedName>
</protein>
<name>A0ABP6QD95_9ACTN</name>
<evidence type="ECO:0000313" key="2">
    <source>
        <dbReference type="EMBL" id="GAA3221680.1"/>
    </source>
</evidence>
<comment type="caution">
    <text evidence="2">The sequence shown here is derived from an EMBL/GenBank/DDBJ whole genome shotgun (WGS) entry which is preliminary data.</text>
</comment>
<evidence type="ECO:0000256" key="1">
    <source>
        <dbReference type="SAM" id="SignalP"/>
    </source>
</evidence>
<gene>
    <name evidence="2" type="ORF">GCM10010468_46970</name>
</gene>
<evidence type="ECO:0000313" key="3">
    <source>
        <dbReference type="Proteomes" id="UP001501237"/>
    </source>
</evidence>